<reference evidence="2 3" key="1">
    <citation type="journal article" date="2016" name="Nat. Commun.">
        <title>Thousands of microbial genomes shed light on interconnected biogeochemical processes in an aquifer system.</title>
        <authorList>
            <person name="Anantharaman K."/>
            <person name="Brown C.T."/>
            <person name="Hug L.A."/>
            <person name="Sharon I."/>
            <person name="Castelle C.J."/>
            <person name="Probst A.J."/>
            <person name="Thomas B.C."/>
            <person name="Singh A."/>
            <person name="Wilkins M.J."/>
            <person name="Karaoz U."/>
            <person name="Brodie E.L."/>
            <person name="Williams K.H."/>
            <person name="Hubbard S.S."/>
            <person name="Banfield J.F."/>
        </authorList>
    </citation>
    <scope>NUCLEOTIDE SEQUENCE [LARGE SCALE GENOMIC DNA]</scope>
</reference>
<protein>
    <submittedName>
        <fullName evidence="2">Uncharacterized protein</fullName>
    </submittedName>
</protein>
<dbReference type="EMBL" id="MEXB01000004">
    <property type="protein sequence ID" value="OGC88748.1"/>
    <property type="molecule type" value="Genomic_DNA"/>
</dbReference>
<evidence type="ECO:0000313" key="3">
    <source>
        <dbReference type="Proteomes" id="UP000176568"/>
    </source>
</evidence>
<sequence length="107" mass="12463">MQVPATDFATRITCNYCNQVVAEGDMDVHLCHEMPRRIWNFQNIEVVHRRKVRKEKRCRVIFRTLYLLVALVSVLGAVCTHEYEKYLLFGALVTAVTMLVHLLVLED</sequence>
<organism evidence="2 3">
    <name type="scientific">Candidatus Adlerbacteria bacterium RIFOXYC1_FULL_48_26</name>
    <dbReference type="NCBI Taxonomy" id="1797247"/>
    <lineage>
        <taxon>Bacteria</taxon>
        <taxon>Candidatus Adleribacteriota</taxon>
    </lineage>
</organism>
<proteinExistence type="predicted"/>
<evidence type="ECO:0000313" key="2">
    <source>
        <dbReference type="EMBL" id="OGC88748.1"/>
    </source>
</evidence>
<dbReference type="STRING" id="1797247.A2419_03235"/>
<keyword evidence="1" id="KW-0472">Membrane</keyword>
<name>A0A1F4Y4G9_9BACT</name>
<feature type="transmembrane region" description="Helical" evidence="1">
    <location>
        <begin position="60"/>
        <end position="80"/>
    </location>
</feature>
<keyword evidence="1" id="KW-0812">Transmembrane</keyword>
<keyword evidence="1" id="KW-1133">Transmembrane helix</keyword>
<dbReference type="AlphaFoldDB" id="A0A1F4Y4G9"/>
<evidence type="ECO:0000256" key="1">
    <source>
        <dbReference type="SAM" id="Phobius"/>
    </source>
</evidence>
<feature type="transmembrane region" description="Helical" evidence="1">
    <location>
        <begin position="86"/>
        <end position="105"/>
    </location>
</feature>
<dbReference type="Proteomes" id="UP000176568">
    <property type="component" value="Unassembled WGS sequence"/>
</dbReference>
<gene>
    <name evidence="2" type="ORF">A2419_03235</name>
</gene>
<comment type="caution">
    <text evidence="2">The sequence shown here is derived from an EMBL/GenBank/DDBJ whole genome shotgun (WGS) entry which is preliminary data.</text>
</comment>
<accession>A0A1F4Y4G9</accession>